<feature type="region of interest" description="Disordered" evidence="1">
    <location>
        <begin position="71"/>
        <end position="106"/>
    </location>
</feature>
<dbReference type="EMBL" id="MCFC01000002">
    <property type="protein sequence ID" value="ORY34673.1"/>
    <property type="molecule type" value="Genomic_DNA"/>
</dbReference>
<protein>
    <submittedName>
        <fullName evidence="2">Uncharacterized protein</fullName>
    </submittedName>
</protein>
<dbReference type="AlphaFoldDB" id="A0A1Y2BIP5"/>
<name>A0A1Y2BIP5_9TREE</name>
<keyword evidence="3" id="KW-1185">Reference proteome</keyword>
<proteinExistence type="predicted"/>
<organism evidence="2 3">
    <name type="scientific">Naematelia encephala</name>
    <dbReference type="NCBI Taxonomy" id="71784"/>
    <lineage>
        <taxon>Eukaryota</taxon>
        <taxon>Fungi</taxon>
        <taxon>Dikarya</taxon>
        <taxon>Basidiomycota</taxon>
        <taxon>Agaricomycotina</taxon>
        <taxon>Tremellomycetes</taxon>
        <taxon>Tremellales</taxon>
        <taxon>Naemateliaceae</taxon>
        <taxon>Naematelia</taxon>
    </lineage>
</organism>
<accession>A0A1Y2BIP5</accession>
<evidence type="ECO:0000256" key="1">
    <source>
        <dbReference type="SAM" id="MobiDB-lite"/>
    </source>
</evidence>
<dbReference type="Proteomes" id="UP000193986">
    <property type="component" value="Unassembled WGS sequence"/>
</dbReference>
<sequence length="320" mass="35222">MSSIQSSPTIRPVNSNLDYGFEDPNQAAKEYTDCISSLADIGGRFQVRWCDEMKGGDAESVSLRRLELISTGQSGQYSQRGESGEGQSGRISVRHQTSNGHPEQRKAQYKIFGWVDKKSTKPWTSSSTQIPKTSSTTPLTNLPSRSSASVPVSKCSSTPPSEVTFTPTTLFQHHGVMDYTLPWKNNVGEAKKSNYREFLQKQNKANPDSIPIPRLGYSIGWGDWDESAFQGTIGGKLTRTSASPEAQSCLEEEDVTVHISIGFVLGPAENAQNVEDPESEIEVMEALTTCSDTSLWMTRMGETAETAERAYEIEREGESE</sequence>
<dbReference type="InParanoid" id="A0A1Y2BIP5"/>
<reference evidence="2 3" key="1">
    <citation type="submission" date="2016-07" db="EMBL/GenBank/DDBJ databases">
        <title>Pervasive Adenine N6-methylation of Active Genes in Fungi.</title>
        <authorList>
            <consortium name="DOE Joint Genome Institute"/>
            <person name="Mondo S.J."/>
            <person name="Dannebaum R.O."/>
            <person name="Kuo R.C."/>
            <person name="Labutti K."/>
            <person name="Haridas S."/>
            <person name="Kuo A."/>
            <person name="Salamov A."/>
            <person name="Ahrendt S.R."/>
            <person name="Lipzen A."/>
            <person name="Sullivan W."/>
            <person name="Andreopoulos W.B."/>
            <person name="Clum A."/>
            <person name="Lindquist E."/>
            <person name="Daum C."/>
            <person name="Ramamoorthy G.K."/>
            <person name="Gryganskyi A."/>
            <person name="Culley D."/>
            <person name="Magnuson J.K."/>
            <person name="James T.Y."/>
            <person name="O'Malley M.A."/>
            <person name="Stajich J.E."/>
            <person name="Spatafora J.W."/>
            <person name="Visel A."/>
            <person name="Grigoriev I.V."/>
        </authorList>
    </citation>
    <scope>NUCLEOTIDE SEQUENCE [LARGE SCALE GENOMIC DNA]</scope>
    <source>
        <strain evidence="2 3">68-887.2</strain>
    </source>
</reference>
<feature type="compositionally biased region" description="Low complexity" evidence="1">
    <location>
        <begin position="72"/>
        <end position="81"/>
    </location>
</feature>
<evidence type="ECO:0000313" key="2">
    <source>
        <dbReference type="EMBL" id="ORY34673.1"/>
    </source>
</evidence>
<feature type="compositionally biased region" description="Low complexity" evidence="1">
    <location>
        <begin position="121"/>
        <end position="157"/>
    </location>
</feature>
<evidence type="ECO:0000313" key="3">
    <source>
        <dbReference type="Proteomes" id="UP000193986"/>
    </source>
</evidence>
<comment type="caution">
    <text evidence="2">The sequence shown here is derived from an EMBL/GenBank/DDBJ whole genome shotgun (WGS) entry which is preliminary data.</text>
</comment>
<feature type="region of interest" description="Disordered" evidence="1">
    <location>
        <begin position="119"/>
        <end position="162"/>
    </location>
</feature>
<gene>
    <name evidence="2" type="ORF">BCR39DRAFT_503196</name>
</gene>